<feature type="domain" description="AAA+ ATPase" evidence="2">
    <location>
        <begin position="559"/>
        <end position="688"/>
    </location>
</feature>
<feature type="compositionally biased region" description="Polar residues" evidence="1">
    <location>
        <begin position="30"/>
        <end position="42"/>
    </location>
</feature>
<dbReference type="Gene3D" id="3.40.50.300">
    <property type="entry name" value="P-loop containing nucleotide triphosphate hydrolases"/>
    <property type="match status" value="1"/>
</dbReference>
<dbReference type="Proteomes" id="UP001433268">
    <property type="component" value="Unassembled WGS sequence"/>
</dbReference>
<dbReference type="Pfam" id="PF00004">
    <property type="entry name" value="AAA"/>
    <property type="match status" value="1"/>
</dbReference>
<dbReference type="InterPro" id="IPR003959">
    <property type="entry name" value="ATPase_AAA_core"/>
</dbReference>
<dbReference type="PANTHER" id="PTHR46411:SF2">
    <property type="entry name" value="AAA+ ATPASE DOMAIN-CONTAINING PROTEIN"/>
    <property type="match status" value="1"/>
</dbReference>
<feature type="compositionally biased region" description="Basic and acidic residues" evidence="1">
    <location>
        <begin position="45"/>
        <end position="55"/>
    </location>
</feature>
<comment type="caution">
    <text evidence="3">The sequence shown here is derived from an EMBL/GenBank/DDBJ whole genome shotgun (WGS) entry which is preliminary data.</text>
</comment>
<proteinExistence type="predicted"/>
<dbReference type="InterPro" id="IPR003593">
    <property type="entry name" value="AAA+_ATPase"/>
</dbReference>
<dbReference type="RefSeq" id="XP_066675752.1">
    <property type="nucleotide sequence ID" value="XM_066805979.1"/>
</dbReference>
<feature type="compositionally biased region" description="Basic and acidic residues" evidence="1">
    <location>
        <begin position="99"/>
        <end position="108"/>
    </location>
</feature>
<gene>
    <name evidence="3" type="ORF">PG997_001664</name>
</gene>
<evidence type="ECO:0000256" key="1">
    <source>
        <dbReference type="SAM" id="MobiDB-lite"/>
    </source>
</evidence>
<keyword evidence="4" id="KW-1185">Reference proteome</keyword>
<dbReference type="SMART" id="SM00382">
    <property type="entry name" value="AAA"/>
    <property type="match status" value="1"/>
</dbReference>
<feature type="region of interest" description="Disordered" evidence="1">
    <location>
        <begin position="30"/>
        <end position="125"/>
    </location>
</feature>
<dbReference type="Pfam" id="PF23232">
    <property type="entry name" value="AAA_lid_13"/>
    <property type="match status" value="1"/>
</dbReference>
<dbReference type="EMBL" id="JAQQWN010000002">
    <property type="protein sequence ID" value="KAK8094979.1"/>
    <property type="molecule type" value="Genomic_DNA"/>
</dbReference>
<organism evidence="3 4">
    <name type="scientific">Apiospora hydei</name>
    <dbReference type="NCBI Taxonomy" id="1337664"/>
    <lineage>
        <taxon>Eukaryota</taxon>
        <taxon>Fungi</taxon>
        <taxon>Dikarya</taxon>
        <taxon>Ascomycota</taxon>
        <taxon>Pezizomycotina</taxon>
        <taxon>Sordariomycetes</taxon>
        <taxon>Xylariomycetidae</taxon>
        <taxon>Amphisphaeriales</taxon>
        <taxon>Apiosporaceae</taxon>
        <taxon>Apiospora</taxon>
    </lineage>
</organism>
<feature type="compositionally biased region" description="Basic and acidic residues" evidence="1">
    <location>
        <begin position="371"/>
        <end position="381"/>
    </location>
</feature>
<feature type="region of interest" description="Disordered" evidence="1">
    <location>
        <begin position="367"/>
        <end position="405"/>
    </location>
</feature>
<accession>A0ABR1XED2</accession>
<dbReference type="InterPro" id="IPR027417">
    <property type="entry name" value="P-loop_NTPase"/>
</dbReference>
<reference evidence="3 4" key="1">
    <citation type="submission" date="2023-01" db="EMBL/GenBank/DDBJ databases">
        <title>Analysis of 21 Apiospora genomes using comparative genomics revels a genus with tremendous synthesis potential of carbohydrate active enzymes and secondary metabolites.</title>
        <authorList>
            <person name="Sorensen T."/>
        </authorList>
    </citation>
    <scope>NUCLEOTIDE SEQUENCE [LARGE SCALE GENOMIC DNA]</scope>
    <source>
        <strain evidence="3 4">CBS 114990</strain>
    </source>
</reference>
<evidence type="ECO:0000259" key="2">
    <source>
        <dbReference type="SMART" id="SM00382"/>
    </source>
</evidence>
<sequence>MASEDTHTLLGELSALKQKLAELEAKYQTLASPTGIASNEASSPLDKHNENKDKTAGTQTVGTGNGIGGETGEKKPASRVKIINFKRNADGEPIETEGEVQKPPDSQEHAFTLKKTVYPKTTPGEDSGISEIDVVSLDLWELLKEHLGWYPYHVFRDAPTTIYSPYEHIVFEWDRLQQAAAQSPEDEKDKQAREDLKLLLDTISSGSSGDAKLDKYFKERRNRKPGADLIRYDDLWTVFPPGTLIYGKPFQGQDQVFVVRDNLWPWPSNRGAGEDQSWNLEVWSYDWKNTTFGRISFFLTFKKFDGLVPLTTLEYYPFQLHREYDVVWKKLVERGKRFKSLCRAETRLFEYDGKAVLEKKGFSRLTQENNVDNHDSTEDVLSRTSTGLGPGSQMRNNEASQAKSTKVNDRVMVDFESYFRYGPNDGRNGALIPNDQSPNCACADCSNNMDLARRFRVRFDETAEAADWAEEQYLICPPRVLGCTLRKMQWAQLQVDNIKTIAHDEKYDAWHSRLKLANEEHKKMLFDLVRSHSGESKDDEDEDERNKLEVDDIVPGKGKGLVILLYGPPGVGKTTTAETIAVAANKPLISVSVADVGTKAKHVESNLEIVFALATNWQAILLIDEADVFLESRGRGGVVQSTDKNALVSVFLRVLEYYQGIMVLTTNQIAEFDIAIPSRIHLAIQYPSLREDQMRGIFQGFLARLHRSDLVDDYGQIEDWLQEDVFQEGFDGRQIRNIVTTALGLARADKEYRGGSGRLTKAHMKKAFNNVKRFKTDFQTQMERYKEAQGKMIK</sequence>
<evidence type="ECO:0000313" key="4">
    <source>
        <dbReference type="Proteomes" id="UP001433268"/>
    </source>
</evidence>
<dbReference type="SUPFAM" id="SSF52540">
    <property type="entry name" value="P-loop containing nucleoside triphosphate hydrolases"/>
    <property type="match status" value="1"/>
</dbReference>
<dbReference type="Pfam" id="PF22942">
    <property type="entry name" value="DUF7025"/>
    <property type="match status" value="1"/>
</dbReference>
<dbReference type="CDD" id="cd19481">
    <property type="entry name" value="RecA-like_protease"/>
    <property type="match status" value="1"/>
</dbReference>
<protein>
    <submittedName>
        <fullName evidence="3">Aaa family atpase</fullName>
    </submittedName>
</protein>
<feature type="compositionally biased region" description="Polar residues" evidence="1">
    <location>
        <begin position="382"/>
        <end position="405"/>
    </location>
</feature>
<dbReference type="GeneID" id="92039039"/>
<dbReference type="InterPro" id="IPR054289">
    <property type="entry name" value="DUF7025"/>
</dbReference>
<dbReference type="InterPro" id="IPR056599">
    <property type="entry name" value="AAA_lid_fung"/>
</dbReference>
<dbReference type="PANTHER" id="PTHR46411">
    <property type="entry name" value="FAMILY ATPASE, PUTATIVE-RELATED"/>
    <property type="match status" value="1"/>
</dbReference>
<evidence type="ECO:0000313" key="3">
    <source>
        <dbReference type="EMBL" id="KAK8094979.1"/>
    </source>
</evidence>
<name>A0ABR1XED2_9PEZI</name>